<proteinExistence type="inferred from homology"/>
<feature type="domain" description="Type II secretion system protein GspF" evidence="9">
    <location>
        <begin position="271"/>
        <end position="393"/>
    </location>
</feature>
<dbReference type="FunFam" id="1.20.81.30:FF:000001">
    <property type="entry name" value="Type II secretion system protein F"/>
    <property type="match status" value="1"/>
</dbReference>
<dbReference type="InterPro" id="IPR042094">
    <property type="entry name" value="T2SS_GspF_sf"/>
</dbReference>
<organism evidence="10 11">
    <name type="scientific">Candidatus Uhrbacteria bacterium RIFCSPHIGHO2_02_FULL_57_19</name>
    <dbReference type="NCBI Taxonomy" id="1802391"/>
    <lineage>
        <taxon>Bacteria</taxon>
        <taxon>Candidatus Uhriibacteriota</taxon>
    </lineage>
</organism>
<evidence type="ECO:0000256" key="6">
    <source>
        <dbReference type="ARBA" id="ARBA00022989"/>
    </source>
</evidence>
<protein>
    <recommendedName>
        <fullName evidence="9">Type II secretion system protein GspF domain-containing protein</fullName>
    </recommendedName>
</protein>
<dbReference type="InterPro" id="IPR003004">
    <property type="entry name" value="GspF/PilC"/>
</dbReference>
<evidence type="ECO:0000259" key="9">
    <source>
        <dbReference type="Pfam" id="PF00482"/>
    </source>
</evidence>
<gene>
    <name evidence="10" type="ORF">A3D72_00135</name>
</gene>
<dbReference type="STRING" id="1802391.A3D72_00135"/>
<evidence type="ECO:0000256" key="2">
    <source>
        <dbReference type="ARBA" id="ARBA00005745"/>
    </source>
</evidence>
<comment type="similarity">
    <text evidence="2">Belongs to the GSP F family.</text>
</comment>
<sequence length="401" mass="43684">MEFTYSARDAEGRTRSGIVRAATEDLATAALTERGFREVALQPVEAPGILGFKLRLPTKIPRKELVVFARQLSVLAAANIPMVSALRTTAAQTVHPRLREILITVADEVEAGSKLSDALGEHPDAFSEFVVNMIRSGETSGQLSEVLEYLAEQEEKDFDLLNKIRGAMMYPAFIVAGLVGVGFVLMVWVIPKLTGVLAETGATLPAPTRALMAVSGFMSSYWWLILIGTAAALIGLRFYIKTPQGRYYWDSFKIRLPVFGGLFRRIALVRFTRSMETLLSGGVDTTSALAVAADVVGNEVYKRIILETQREVADGSSITVVFARSSVVPSMLPQMMAVGEETGRLLDVLKRLSQFYTREIDNLVANMVSLIEPLIMVVMGVGVGLIVAAVILPMYSIATAF</sequence>
<accession>A0A1F7U5T4</accession>
<dbReference type="Proteomes" id="UP000176303">
    <property type="component" value="Unassembled WGS sequence"/>
</dbReference>
<feature type="transmembrane region" description="Helical" evidence="8">
    <location>
        <begin position="374"/>
        <end position="398"/>
    </location>
</feature>
<keyword evidence="7 8" id="KW-0472">Membrane</keyword>
<evidence type="ECO:0000256" key="4">
    <source>
        <dbReference type="ARBA" id="ARBA00022519"/>
    </source>
</evidence>
<keyword evidence="5 8" id="KW-0812">Transmembrane</keyword>
<evidence type="ECO:0000256" key="7">
    <source>
        <dbReference type="ARBA" id="ARBA00023136"/>
    </source>
</evidence>
<feature type="domain" description="Type II secretion system protein GspF" evidence="9">
    <location>
        <begin position="68"/>
        <end position="191"/>
    </location>
</feature>
<feature type="transmembrane region" description="Helical" evidence="8">
    <location>
        <begin position="221"/>
        <end position="240"/>
    </location>
</feature>
<evidence type="ECO:0000256" key="5">
    <source>
        <dbReference type="ARBA" id="ARBA00022692"/>
    </source>
</evidence>
<evidence type="ECO:0000256" key="3">
    <source>
        <dbReference type="ARBA" id="ARBA00022475"/>
    </source>
</evidence>
<dbReference type="Pfam" id="PF00482">
    <property type="entry name" value="T2SSF"/>
    <property type="match status" value="2"/>
</dbReference>
<name>A0A1F7U5T4_9BACT</name>
<evidence type="ECO:0000313" key="11">
    <source>
        <dbReference type="Proteomes" id="UP000176303"/>
    </source>
</evidence>
<dbReference type="AlphaFoldDB" id="A0A1F7U5T4"/>
<feature type="transmembrane region" description="Helical" evidence="8">
    <location>
        <begin position="170"/>
        <end position="190"/>
    </location>
</feature>
<evidence type="ECO:0000256" key="8">
    <source>
        <dbReference type="SAM" id="Phobius"/>
    </source>
</evidence>
<dbReference type="PANTHER" id="PTHR30012">
    <property type="entry name" value="GENERAL SECRETION PATHWAY PROTEIN"/>
    <property type="match status" value="1"/>
</dbReference>
<dbReference type="EMBL" id="MGDZ01000026">
    <property type="protein sequence ID" value="OGL73623.1"/>
    <property type="molecule type" value="Genomic_DNA"/>
</dbReference>
<dbReference type="PRINTS" id="PR00812">
    <property type="entry name" value="BCTERIALGSPF"/>
</dbReference>
<comment type="subcellular location">
    <subcellularLocation>
        <location evidence="1">Cell inner membrane</location>
        <topology evidence="1">Multi-pass membrane protein</topology>
    </subcellularLocation>
</comment>
<keyword evidence="3" id="KW-1003">Cell membrane</keyword>
<dbReference type="GO" id="GO:0015628">
    <property type="term" value="P:protein secretion by the type II secretion system"/>
    <property type="evidence" value="ECO:0007669"/>
    <property type="project" value="TreeGrafter"/>
</dbReference>
<dbReference type="Gene3D" id="1.20.81.30">
    <property type="entry name" value="Type II secretion system (T2SS), domain F"/>
    <property type="match status" value="2"/>
</dbReference>
<dbReference type="PANTHER" id="PTHR30012:SF0">
    <property type="entry name" value="TYPE II SECRETION SYSTEM PROTEIN F-RELATED"/>
    <property type="match status" value="1"/>
</dbReference>
<keyword evidence="6 8" id="KW-1133">Transmembrane helix</keyword>
<evidence type="ECO:0000313" key="10">
    <source>
        <dbReference type="EMBL" id="OGL73623.1"/>
    </source>
</evidence>
<keyword evidence="4" id="KW-0997">Cell inner membrane</keyword>
<reference evidence="10 11" key="1">
    <citation type="journal article" date="2016" name="Nat. Commun.">
        <title>Thousands of microbial genomes shed light on interconnected biogeochemical processes in an aquifer system.</title>
        <authorList>
            <person name="Anantharaman K."/>
            <person name="Brown C.T."/>
            <person name="Hug L.A."/>
            <person name="Sharon I."/>
            <person name="Castelle C.J."/>
            <person name="Probst A.J."/>
            <person name="Thomas B.C."/>
            <person name="Singh A."/>
            <person name="Wilkins M.J."/>
            <person name="Karaoz U."/>
            <person name="Brodie E.L."/>
            <person name="Williams K.H."/>
            <person name="Hubbard S.S."/>
            <person name="Banfield J.F."/>
        </authorList>
    </citation>
    <scope>NUCLEOTIDE SEQUENCE [LARGE SCALE GENOMIC DNA]</scope>
</reference>
<dbReference type="GO" id="GO:0005886">
    <property type="term" value="C:plasma membrane"/>
    <property type="evidence" value="ECO:0007669"/>
    <property type="project" value="UniProtKB-SubCell"/>
</dbReference>
<comment type="caution">
    <text evidence="10">The sequence shown here is derived from an EMBL/GenBank/DDBJ whole genome shotgun (WGS) entry which is preliminary data.</text>
</comment>
<dbReference type="InterPro" id="IPR018076">
    <property type="entry name" value="T2SS_GspF_dom"/>
</dbReference>
<evidence type="ECO:0000256" key="1">
    <source>
        <dbReference type="ARBA" id="ARBA00004429"/>
    </source>
</evidence>